<dbReference type="NCBIfam" id="TIGR02595">
    <property type="entry name" value="PEP_CTERM"/>
    <property type="match status" value="1"/>
</dbReference>
<dbReference type="InterPro" id="IPR013424">
    <property type="entry name" value="Ice-binding_C"/>
</dbReference>
<proteinExistence type="predicted"/>
<dbReference type="AlphaFoldDB" id="A0A934VLF6"/>
<dbReference type="RefSeq" id="WP_200390584.1">
    <property type="nucleotide sequence ID" value="NZ_JAENIO010000005.1"/>
</dbReference>
<dbReference type="Gene3D" id="2.60.120.200">
    <property type="match status" value="1"/>
</dbReference>
<keyword evidence="1" id="KW-0732">Signal</keyword>
<name>A0A934VLF6_9BACT</name>
<dbReference type="Pfam" id="PF13385">
    <property type="entry name" value="Laminin_G_3"/>
    <property type="match status" value="1"/>
</dbReference>
<reference evidence="3" key="1">
    <citation type="submission" date="2021-01" db="EMBL/GenBank/DDBJ databases">
        <title>Modified the classification status of verrucomicrobia.</title>
        <authorList>
            <person name="Feng X."/>
        </authorList>
    </citation>
    <scope>NUCLEOTIDE SEQUENCE</scope>
    <source>
        <strain evidence="3">KCTC 12986</strain>
    </source>
</reference>
<keyword evidence="4" id="KW-1185">Reference proteome</keyword>
<feature type="signal peptide" evidence="1">
    <location>
        <begin position="1"/>
        <end position="23"/>
    </location>
</feature>
<sequence>MKKPTTIICSLTASLSFCGLSQAALLSHWTFDDGSGLVAADTGGSVANNGTWANGSGDGLTWVSGVVGGAAQLAGTVSDQHFDITSGIEADNKTQLSYSMWIAPNLTQAGSGGDLDNKGIFTTGSAQVARTDGITETVFNGQFWGATWQFQNGLRLDNTGALQNIQVYDGSETVPVWNHVVFTWDGTAGSPASGDEVVNVFVNGGLAATTSSRNVSRLIDDGDWQIGRDRANTGRMYGGAIDDLAVWDQVLTPEEVNYIYQGGLVGLDAPTALVAQVPEPSVGLLAGLGGLVLLRRRRR</sequence>
<feature type="domain" description="Ice-binding protein C-terminal" evidence="2">
    <location>
        <begin position="276"/>
        <end position="298"/>
    </location>
</feature>
<feature type="chain" id="PRO_5037485212" evidence="1">
    <location>
        <begin position="24"/>
        <end position="299"/>
    </location>
</feature>
<evidence type="ECO:0000313" key="3">
    <source>
        <dbReference type="EMBL" id="MBK1833056.1"/>
    </source>
</evidence>
<evidence type="ECO:0000259" key="2">
    <source>
        <dbReference type="Pfam" id="PF07589"/>
    </source>
</evidence>
<dbReference type="Proteomes" id="UP000604083">
    <property type="component" value="Unassembled WGS sequence"/>
</dbReference>
<dbReference type="SUPFAM" id="SSF49899">
    <property type="entry name" value="Concanavalin A-like lectins/glucanases"/>
    <property type="match status" value="1"/>
</dbReference>
<dbReference type="Pfam" id="PF07589">
    <property type="entry name" value="PEP-CTERM"/>
    <property type="match status" value="1"/>
</dbReference>
<dbReference type="EMBL" id="JAENIO010000005">
    <property type="protein sequence ID" value="MBK1833056.1"/>
    <property type="molecule type" value="Genomic_DNA"/>
</dbReference>
<evidence type="ECO:0000256" key="1">
    <source>
        <dbReference type="SAM" id="SignalP"/>
    </source>
</evidence>
<organism evidence="3 4">
    <name type="scientific">Roseibacillus ishigakijimensis</name>
    <dbReference type="NCBI Taxonomy" id="454146"/>
    <lineage>
        <taxon>Bacteria</taxon>
        <taxon>Pseudomonadati</taxon>
        <taxon>Verrucomicrobiota</taxon>
        <taxon>Verrucomicrobiia</taxon>
        <taxon>Verrucomicrobiales</taxon>
        <taxon>Verrucomicrobiaceae</taxon>
        <taxon>Roseibacillus</taxon>
    </lineage>
</organism>
<gene>
    <name evidence="3" type="ORF">JIN78_03200</name>
</gene>
<dbReference type="InterPro" id="IPR013320">
    <property type="entry name" value="ConA-like_dom_sf"/>
</dbReference>
<accession>A0A934VLF6</accession>
<comment type="caution">
    <text evidence="3">The sequence shown here is derived from an EMBL/GenBank/DDBJ whole genome shotgun (WGS) entry which is preliminary data.</text>
</comment>
<protein>
    <submittedName>
        <fullName evidence="3">LamG domain-containing protein</fullName>
    </submittedName>
</protein>
<evidence type="ECO:0000313" key="4">
    <source>
        <dbReference type="Proteomes" id="UP000604083"/>
    </source>
</evidence>